<dbReference type="Pfam" id="PF13557">
    <property type="entry name" value="Phenol_MetA_deg"/>
    <property type="match status" value="1"/>
</dbReference>
<evidence type="ECO:0000313" key="2">
    <source>
        <dbReference type="EMBL" id="MES0874434.1"/>
    </source>
</evidence>
<keyword evidence="3" id="KW-1185">Reference proteome</keyword>
<organism evidence="2 3">
    <name type="scientific">Sinimarinibacterium thermocellulolyticum</name>
    <dbReference type="NCBI Taxonomy" id="3170016"/>
    <lineage>
        <taxon>Bacteria</taxon>
        <taxon>Pseudomonadati</taxon>
        <taxon>Pseudomonadota</taxon>
        <taxon>Gammaproteobacteria</taxon>
        <taxon>Nevskiales</taxon>
        <taxon>Nevskiaceae</taxon>
        <taxon>Sinimarinibacterium</taxon>
    </lineage>
</organism>
<dbReference type="InterPro" id="IPR025737">
    <property type="entry name" value="FApF"/>
</dbReference>
<keyword evidence="1" id="KW-0732">Signal</keyword>
<reference evidence="2 3" key="1">
    <citation type="submission" date="2024-06" db="EMBL/GenBank/DDBJ databases">
        <authorList>
            <person name="Li Z."/>
            <person name="Jiang Y."/>
        </authorList>
    </citation>
    <scope>NUCLEOTIDE SEQUENCE [LARGE SCALE GENOMIC DNA]</scope>
    <source>
        <strain evidence="2 3">HSW-8</strain>
    </source>
</reference>
<evidence type="ECO:0000313" key="3">
    <source>
        <dbReference type="Proteomes" id="UP001465331"/>
    </source>
</evidence>
<protein>
    <submittedName>
        <fullName evidence="2">Transporter</fullName>
    </submittedName>
</protein>
<accession>A0ABV2AD65</accession>
<proteinExistence type="predicted"/>
<feature type="signal peptide" evidence="1">
    <location>
        <begin position="1"/>
        <end position="17"/>
    </location>
</feature>
<dbReference type="Proteomes" id="UP001465331">
    <property type="component" value="Unassembled WGS sequence"/>
</dbReference>
<evidence type="ECO:0000256" key="1">
    <source>
        <dbReference type="SAM" id="SignalP"/>
    </source>
</evidence>
<feature type="chain" id="PRO_5045767725" evidence="1">
    <location>
        <begin position="18"/>
        <end position="401"/>
    </location>
</feature>
<name>A0ABV2AD65_9GAMM</name>
<dbReference type="RefSeq" id="WP_352889619.1">
    <property type="nucleotide sequence ID" value="NZ_JBEPIJ010000011.1"/>
</dbReference>
<dbReference type="EMBL" id="JBEPIJ010000011">
    <property type="protein sequence ID" value="MES0874434.1"/>
    <property type="molecule type" value="Genomic_DNA"/>
</dbReference>
<sequence length="401" mass="43927">MHRLLALIALSALPALAQGGIVFTPHLSEYARLAPGQYTEFTLITTRIEEVYDRDGRKVHTGAPFIPPGDRIDASLLLFKSLWVGNPFRDSEFAFLRERPQFCRIIATLGHQQATGNAVRRGLNAGQHSGASGLGDLFGLCGIYGLEHRYGPVKGNGLFGTTVKVPIGRYDTDALLNTGTNYWSVIPQLAVHAELFGRIYVDGTFAWQFNGDNDEPAFGGLTPTDPADVRNLEVNVAWKFNEHWFADLGWSHRASVGPNRYERFTLNLRDQPLPPTSACASTQPLLGFPIPDALCNSLPFFYLAPRPGPYQDRGVEGTLLTAGIYYVYRTSTVLNLRVAQPIFGRGGQIEAIYDVFATPPDAPGSAPIAQLTSTQNGVQEAAAVSASPYLELRLVYLFWAP</sequence>
<comment type="caution">
    <text evidence="2">The sequence shown here is derived from an EMBL/GenBank/DDBJ whole genome shotgun (WGS) entry which is preliminary data.</text>
</comment>
<gene>
    <name evidence="2" type="ORF">ABSH63_10525</name>
</gene>